<dbReference type="NCBIfam" id="TIGR00707">
    <property type="entry name" value="argD"/>
    <property type="match status" value="1"/>
</dbReference>
<feature type="binding site" evidence="5">
    <location>
        <position position="138"/>
    </location>
    <ligand>
        <name>N(2)-acetyl-L-ornithine</name>
        <dbReference type="ChEBI" id="CHEBI:57805"/>
    </ligand>
</feature>
<dbReference type="RefSeq" id="WP_270056454.1">
    <property type="nucleotide sequence ID" value="NZ_CP115149.1"/>
</dbReference>
<comment type="pathway">
    <text evidence="5">Amino-acid biosynthesis; L-arginine biosynthesis; N(2)-acetyl-L-ornithine from L-glutamate: step 4/4.</text>
</comment>
<keyword evidence="1 5" id="KW-0032">Aminotransferase</keyword>
<feature type="binding site" evidence="5">
    <location>
        <begin position="103"/>
        <end position="104"/>
    </location>
    <ligand>
        <name>pyridoxal 5'-phosphate</name>
        <dbReference type="ChEBI" id="CHEBI:597326"/>
    </ligand>
</feature>
<dbReference type="GO" id="GO:0003992">
    <property type="term" value="F:N2-acetyl-L-ornithine:2-oxoglutarate 5-aminotransferase activity"/>
    <property type="evidence" value="ECO:0007669"/>
    <property type="project" value="UniProtKB-EC"/>
</dbReference>
<feature type="binding site" evidence="5">
    <location>
        <begin position="220"/>
        <end position="223"/>
    </location>
    <ligand>
        <name>pyridoxal 5'-phosphate</name>
        <dbReference type="ChEBI" id="CHEBI:597326"/>
    </ligand>
</feature>
<comment type="cofactor">
    <cofactor evidence="5">
        <name>pyridoxal 5'-phosphate</name>
        <dbReference type="ChEBI" id="CHEBI:597326"/>
    </cofactor>
    <text evidence="5">Binds 1 pyridoxal phosphate per subunit.</text>
</comment>
<dbReference type="EC" id="2.6.1.11" evidence="5"/>
<dbReference type="PANTHER" id="PTHR11986">
    <property type="entry name" value="AMINOTRANSFERASE CLASS III"/>
    <property type="match status" value="1"/>
</dbReference>
<dbReference type="Pfam" id="PF00202">
    <property type="entry name" value="Aminotran_3"/>
    <property type="match status" value="1"/>
</dbReference>
<dbReference type="SUPFAM" id="SSF53383">
    <property type="entry name" value="PLP-dependent transferases"/>
    <property type="match status" value="1"/>
</dbReference>
<feature type="modified residue" description="N6-(pyridoxal phosphate)lysine" evidence="5">
    <location>
        <position position="249"/>
    </location>
</feature>
<feature type="binding site" evidence="5">
    <location>
        <position position="277"/>
    </location>
    <ligand>
        <name>N(2)-acetyl-L-ornithine</name>
        <dbReference type="ChEBI" id="CHEBI:57805"/>
    </ligand>
</feature>
<name>A0ABY7M7D5_9CHLR</name>
<dbReference type="InterPro" id="IPR015421">
    <property type="entry name" value="PyrdxlP-dep_Trfase_major"/>
</dbReference>
<evidence type="ECO:0000256" key="3">
    <source>
        <dbReference type="ARBA" id="ARBA00022679"/>
    </source>
</evidence>
<evidence type="ECO:0000256" key="4">
    <source>
        <dbReference type="ARBA" id="ARBA00022898"/>
    </source>
</evidence>
<dbReference type="CDD" id="cd00610">
    <property type="entry name" value="OAT_like"/>
    <property type="match status" value="1"/>
</dbReference>
<keyword evidence="5" id="KW-0055">Arginine biosynthesis</keyword>
<dbReference type="PANTHER" id="PTHR11986:SF79">
    <property type="entry name" value="ACETYLORNITHINE AMINOTRANSFERASE, MITOCHONDRIAL"/>
    <property type="match status" value="1"/>
</dbReference>
<dbReference type="NCBIfam" id="NF002325">
    <property type="entry name" value="PRK01278.1"/>
    <property type="match status" value="1"/>
</dbReference>
<dbReference type="EMBL" id="CP115149">
    <property type="protein sequence ID" value="WBL35929.1"/>
    <property type="molecule type" value="Genomic_DNA"/>
</dbReference>
<dbReference type="PROSITE" id="PS00600">
    <property type="entry name" value="AA_TRANSFER_CLASS_3"/>
    <property type="match status" value="1"/>
</dbReference>
<proteinExistence type="inferred from homology"/>
<dbReference type="InterPro" id="IPR049704">
    <property type="entry name" value="Aminotrans_3_PPA_site"/>
</dbReference>
<dbReference type="InterPro" id="IPR015422">
    <property type="entry name" value="PyrdxlP-dep_Trfase_small"/>
</dbReference>
<keyword evidence="4 5" id="KW-0663">Pyridoxal phosphate</keyword>
<evidence type="ECO:0000256" key="2">
    <source>
        <dbReference type="ARBA" id="ARBA00022605"/>
    </source>
</evidence>
<dbReference type="InterPro" id="IPR015424">
    <property type="entry name" value="PyrdxlP-dep_Trfase"/>
</dbReference>
<comment type="subcellular location">
    <subcellularLocation>
        <location evidence="5">Cytoplasm</location>
    </subcellularLocation>
</comment>
<dbReference type="InterPro" id="IPR004636">
    <property type="entry name" value="AcOrn/SuccOrn_fam"/>
</dbReference>
<evidence type="ECO:0000256" key="5">
    <source>
        <dbReference type="HAMAP-Rule" id="MF_01107"/>
    </source>
</evidence>
<evidence type="ECO:0000256" key="1">
    <source>
        <dbReference type="ARBA" id="ARBA00022576"/>
    </source>
</evidence>
<keyword evidence="5" id="KW-0963">Cytoplasm</keyword>
<evidence type="ECO:0000313" key="7">
    <source>
        <dbReference type="Proteomes" id="UP001212803"/>
    </source>
</evidence>
<feature type="binding site" evidence="5">
    <location>
        <position position="278"/>
    </location>
    <ligand>
        <name>pyridoxal 5'-phosphate</name>
        <dbReference type="ChEBI" id="CHEBI:597326"/>
    </ligand>
</feature>
<accession>A0ABY7M7D5</accession>
<keyword evidence="7" id="KW-1185">Reference proteome</keyword>
<dbReference type="HAMAP" id="MF_01107">
    <property type="entry name" value="ArgD_aminotrans_3"/>
    <property type="match status" value="1"/>
</dbReference>
<comment type="similarity">
    <text evidence="5">Belongs to the class-III pyridoxal-phosphate-dependent aminotransferase family. ArgD subfamily.</text>
</comment>
<dbReference type="Gene3D" id="3.40.640.10">
    <property type="entry name" value="Type I PLP-dependent aspartate aminotransferase-like (Major domain)"/>
    <property type="match status" value="1"/>
</dbReference>
<dbReference type="PIRSF" id="PIRSF000521">
    <property type="entry name" value="Transaminase_4ab_Lys_Orn"/>
    <property type="match status" value="1"/>
</dbReference>
<gene>
    <name evidence="5" type="primary">argD</name>
    <name evidence="6" type="ORF">O0235_14335</name>
</gene>
<dbReference type="NCBIfam" id="NF002874">
    <property type="entry name" value="PRK03244.1"/>
    <property type="match status" value="1"/>
</dbReference>
<dbReference type="InterPro" id="IPR050103">
    <property type="entry name" value="Class-III_PLP-dep_AT"/>
</dbReference>
<organism evidence="6 7">
    <name type="scientific">Tepidiforma flava</name>
    <dbReference type="NCBI Taxonomy" id="3004094"/>
    <lineage>
        <taxon>Bacteria</taxon>
        <taxon>Bacillati</taxon>
        <taxon>Chloroflexota</taxon>
        <taxon>Tepidiformia</taxon>
        <taxon>Tepidiformales</taxon>
        <taxon>Tepidiformaceae</taxon>
        <taxon>Tepidiforma</taxon>
    </lineage>
</organism>
<dbReference type="InterPro" id="IPR005814">
    <property type="entry name" value="Aminotrans_3"/>
</dbReference>
<comment type="miscellaneous">
    <text evidence="5">May also have succinyldiaminopimelate aminotransferase activity, thus carrying out the corresponding step in lysine biosynthesis.</text>
</comment>
<dbReference type="Gene3D" id="3.90.1150.10">
    <property type="entry name" value="Aspartate Aminotransferase, domain 1"/>
    <property type="match status" value="1"/>
</dbReference>
<feature type="binding site" evidence="5">
    <location>
        <position position="135"/>
    </location>
    <ligand>
        <name>pyridoxal 5'-phosphate</name>
        <dbReference type="ChEBI" id="CHEBI:597326"/>
    </ligand>
</feature>
<evidence type="ECO:0000313" key="6">
    <source>
        <dbReference type="EMBL" id="WBL35929.1"/>
    </source>
</evidence>
<keyword evidence="3 5" id="KW-0808">Transferase</keyword>
<reference evidence="6 7" key="1">
    <citation type="journal article" date="2023" name="ISME J.">
        <title>Thermophilic Dehalococcoidia with unusual traits shed light on an unexpected past.</title>
        <authorList>
            <person name="Palmer M."/>
            <person name="Covington J.K."/>
            <person name="Zhou E.M."/>
            <person name="Thomas S.C."/>
            <person name="Habib N."/>
            <person name="Seymour C.O."/>
            <person name="Lai D."/>
            <person name="Johnston J."/>
            <person name="Hashimi A."/>
            <person name="Jiao J.Y."/>
            <person name="Muok A.R."/>
            <person name="Liu L."/>
            <person name="Xian W.D."/>
            <person name="Zhi X.Y."/>
            <person name="Li M.M."/>
            <person name="Silva L.P."/>
            <person name="Bowen B.P."/>
            <person name="Louie K."/>
            <person name="Briegel A."/>
            <person name="Pett-Ridge J."/>
            <person name="Weber P.K."/>
            <person name="Tocheva E.I."/>
            <person name="Woyke T."/>
            <person name="Northen T.R."/>
            <person name="Mayali X."/>
            <person name="Li W.J."/>
            <person name="Hedlund B.P."/>
        </authorList>
    </citation>
    <scope>NUCLEOTIDE SEQUENCE [LARGE SCALE GENOMIC DNA]</scope>
    <source>
        <strain evidence="6 7">YIM 72310</strain>
    </source>
</reference>
<keyword evidence="2 5" id="KW-0028">Amino-acid biosynthesis</keyword>
<sequence>MPDWIAEEHRYLFQNYGRQPVVIERGSGTRAWDTDGNEYLDFVGGVAVNVLGHSHPAVVRAISEQAARVIHTSNLFYSTPMIELARVLVEASGLDRAFFCNSGTEAVEAAIKLARRWGRDVRDGAFEIITTTDSFHGRTMGSLSATGNARYREPFEPLVPGFRIVPWNDLDAVRAATSSQTAAVMVEPIQGEGGVNMPAPGYLAGLRDWCDRQGILLIFDEVQTGIGRTGTLFAFQHDGVRPDVMALAKGLAGGVPIGAILARDDIAAHFVKGDHGSTFGGNALAAAAALATLREVMAPGFLETARERSQRLIDRLQAIEDRHPLVTGIRGRGMLLAVGLARECSAEVVDEARRRGLLVNNVRPNAVRLMPPLNVSEDDIDRAADILEAAIAAVEGAGAK</sequence>
<comment type="subunit">
    <text evidence="5">Homodimer.</text>
</comment>
<protein>
    <recommendedName>
        <fullName evidence="5">Acetylornithine aminotransferase</fullName>
        <shortName evidence="5">ACOAT</shortName>
        <ecNumber evidence="5">2.6.1.11</ecNumber>
    </recommendedName>
</protein>
<dbReference type="Proteomes" id="UP001212803">
    <property type="component" value="Chromosome"/>
</dbReference>
<comment type="catalytic activity">
    <reaction evidence="5">
        <text>N(2)-acetyl-L-ornithine + 2-oxoglutarate = N-acetyl-L-glutamate 5-semialdehyde + L-glutamate</text>
        <dbReference type="Rhea" id="RHEA:18049"/>
        <dbReference type="ChEBI" id="CHEBI:16810"/>
        <dbReference type="ChEBI" id="CHEBI:29123"/>
        <dbReference type="ChEBI" id="CHEBI:29985"/>
        <dbReference type="ChEBI" id="CHEBI:57805"/>
        <dbReference type="EC" id="2.6.1.11"/>
    </reaction>
</comment>